<evidence type="ECO:0000313" key="4">
    <source>
        <dbReference type="Proteomes" id="UP001358417"/>
    </source>
</evidence>
<dbReference type="InterPro" id="IPR011990">
    <property type="entry name" value="TPR-like_helical_dom_sf"/>
</dbReference>
<protein>
    <recommendedName>
        <fullName evidence="2">Clr5 domain-containing protein</fullName>
    </recommendedName>
</protein>
<dbReference type="AlphaFoldDB" id="A0AAV9N738"/>
<keyword evidence="4" id="KW-1185">Reference proteome</keyword>
<name>A0AAV9N738_9EURO</name>
<dbReference type="RefSeq" id="XP_064703949.1">
    <property type="nucleotide sequence ID" value="XM_064849246.1"/>
</dbReference>
<gene>
    <name evidence="3" type="ORF">LTR84_005681</name>
</gene>
<organism evidence="3 4">
    <name type="scientific">Exophiala bonariae</name>
    <dbReference type="NCBI Taxonomy" id="1690606"/>
    <lineage>
        <taxon>Eukaryota</taxon>
        <taxon>Fungi</taxon>
        <taxon>Dikarya</taxon>
        <taxon>Ascomycota</taxon>
        <taxon>Pezizomycotina</taxon>
        <taxon>Eurotiomycetes</taxon>
        <taxon>Chaetothyriomycetidae</taxon>
        <taxon>Chaetothyriales</taxon>
        <taxon>Herpotrichiellaceae</taxon>
        <taxon>Exophiala</taxon>
    </lineage>
</organism>
<dbReference type="Proteomes" id="UP001358417">
    <property type="component" value="Unassembled WGS sequence"/>
</dbReference>
<evidence type="ECO:0000259" key="2">
    <source>
        <dbReference type="Pfam" id="PF14420"/>
    </source>
</evidence>
<feature type="domain" description="Clr5" evidence="2">
    <location>
        <begin position="25"/>
        <end position="74"/>
    </location>
</feature>
<dbReference type="Pfam" id="PF13374">
    <property type="entry name" value="TPR_10"/>
    <property type="match status" value="1"/>
</dbReference>
<sequence>MRPFRNLISKDVEPGKRHHPHTRVEWESFRDDFTRLYQIDRRTLADVVELLSEKGFRASEKQCKTYIKKWGLEKNNSQVDMIFAAQNQLRRNGKKTIYKYRGRRRTEADVAHYWSRKKANFEDFSPIPTTPAGMEYFTPASSPSDTMEGTGSGHIALTPDDPEINSSDDAMPVTVESDVFREYERLPQVRSQSPSAVAAIFLDAACRRIISNYQSKTLGLIELPDTFQQRAHVLNHSQEYFSWWLQEVDLSEEKFQSESKVAWDFRESVYALQYAICYDHSKDSIEIMFFDVIQMLPTLWQQESPSGVLCTMDMLFSVSDNSAEERSYTQLIAYYAFDHALKLWGNEHPCTKFLRTIIDPGTSPFDMICALLLGKEVFRGVFDRNHWLQLTLLHRLDRGATKVKQFDQLEIENEIYQLYLATYQAEITDRALYNLLISQGNLVSAYAERGNYHDARILLEDGLERLRGIDDPEKRSHVRAIFRRRWGNLNYEQGRIRQSLNAFIESLSIFLQLYGPRHSETMESADWCHWLQDKLDTETQQRLQAGFTVP</sequence>
<feature type="region of interest" description="Disordered" evidence="1">
    <location>
        <begin position="1"/>
        <end position="20"/>
    </location>
</feature>
<dbReference type="InterPro" id="IPR025676">
    <property type="entry name" value="Clr5_dom"/>
</dbReference>
<reference evidence="3 4" key="1">
    <citation type="submission" date="2023-08" db="EMBL/GenBank/DDBJ databases">
        <title>Black Yeasts Isolated from many extreme environments.</title>
        <authorList>
            <person name="Coleine C."/>
            <person name="Stajich J.E."/>
            <person name="Selbmann L."/>
        </authorList>
    </citation>
    <scope>NUCLEOTIDE SEQUENCE [LARGE SCALE GENOMIC DNA]</scope>
    <source>
        <strain evidence="3 4">CCFEE 5792</strain>
    </source>
</reference>
<dbReference type="GeneID" id="89973856"/>
<proteinExistence type="predicted"/>
<accession>A0AAV9N738</accession>
<dbReference type="Pfam" id="PF14420">
    <property type="entry name" value="Clr5"/>
    <property type="match status" value="1"/>
</dbReference>
<comment type="caution">
    <text evidence="3">The sequence shown here is derived from an EMBL/GenBank/DDBJ whole genome shotgun (WGS) entry which is preliminary data.</text>
</comment>
<evidence type="ECO:0000256" key="1">
    <source>
        <dbReference type="SAM" id="MobiDB-lite"/>
    </source>
</evidence>
<dbReference type="PANTHER" id="PTHR38788:SF3">
    <property type="entry name" value="CLR5 DOMAIN-CONTAINING PROTEIN"/>
    <property type="match status" value="1"/>
</dbReference>
<dbReference type="PANTHER" id="PTHR38788">
    <property type="entry name" value="CLR5 DOMAIN-CONTAINING PROTEIN"/>
    <property type="match status" value="1"/>
</dbReference>
<dbReference type="Gene3D" id="1.25.40.10">
    <property type="entry name" value="Tetratricopeptide repeat domain"/>
    <property type="match status" value="1"/>
</dbReference>
<dbReference type="EMBL" id="JAVRRD010000021">
    <property type="protein sequence ID" value="KAK5048590.1"/>
    <property type="molecule type" value="Genomic_DNA"/>
</dbReference>
<evidence type="ECO:0000313" key="3">
    <source>
        <dbReference type="EMBL" id="KAK5048590.1"/>
    </source>
</evidence>